<dbReference type="EMBL" id="CAACVG010007896">
    <property type="protein sequence ID" value="VEN47553.1"/>
    <property type="molecule type" value="Genomic_DNA"/>
</dbReference>
<dbReference type="InterPro" id="IPR028002">
    <property type="entry name" value="Myb_DNA-bind_5"/>
</dbReference>
<dbReference type="OrthoDB" id="447173at2759"/>
<keyword evidence="4" id="KW-0804">Transcription</keyword>
<evidence type="ECO:0000256" key="1">
    <source>
        <dbReference type="ARBA" id="ARBA00011764"/>
    </source>
</evidence>
<evidence type="ECO:0000313" key="8">
    <source>
        <dbReference type="Proteomes" id="UP000410492"/>
    </source>
</evidence>
<comment type="subunit">
    <text evidence="1">Self-associates forming complexes of several hundred monomers.</text>
</comment>
<dbReference type="PANTHER" id="PTHR21411:SF0">
    <property type="entry name" value="REGULATORY PROTEIN ZESTE"/>
    <property type="match status" value="1"/>
</dbReference>
<sequence length="278" mass="31999">MIILIINMEKGESDKRKRSANYTGREKELLICLVAKFKHIIENKKTNAVFNKQKADQWERIADEYNASQTSGLRNGLQLRSLYEQMKKIAKQHKAEDKVEVVKTGGGVFAPKITPQDEKILAIIKENYFTINNPFDSNSVVSDAKDENFPETITISVDQPEEQIIHEGSMEENIVVYYDNEASSSKTNSIPQSTINIPEKIPETTVRKRKASKNVDTDYKLQLYKQKLRVLNIVEEAEKENLKGKKLDNEIKLIIKEQECLKLEILRQQNVSQTKTHF</sequence>
<comment type="function">
    <text evidence="5">Involved in transvection phenomena (= synapsis-dependent gene expression), where the synaptic pairing of chromosomes carrying genes with which zeste interacts influences the expression of these genes. Zeste binds to DNA and stimulates transcription from a nearby promoter.</text>
</comment>
<dbReference type="PANTHER" id="PTHR21411">
    <property type="entry name" value="APONTIC"/>
    <property type="match status" value="1"/>
</dbReference>
<dbReference type="Proteomes" id="UP000410492">
    <property type="component" value="Unassembled WGS sequence"/>
</dbReference>
<evidence type="ECO:0000256" key="2">
    <source>
        <dbReference type="ARBA" id="ARBA00016807"/>
    </source>
</evidence>
<proteinExistence type="predicted"/>
<evidence type="ECO:0000259" key="6">
    <source>
        <dbReference type="Pfam" id="PF13873"/>
    </source>
</evidence>
<reference evidence="7 8" key="1">
    <citation type="submission" date="2019-01" db="EMBL/GenBank/DDBJ databases">
        <authorList>
            <person name="Sayadi A."/>
        </authorList>
    </citation>
    <scope>NUCLEOTIDE SEQUENCE [LARGE SCALE GENOMIC DNA]</scope>
</reference>
<keyword evidence="3" id="KW-0805">Transcription regulation</keyword>
<gene>
    <name evidence="7" type="ORF">CALMAC_LOCUS9283</name>
</gene>
<evidence type="ECO:0000256" key="5">
    <source>
        <dbReference type="ARBA" id="ARBA00025466"/>
    </source>
</evidence>
<evidence type="ECO:0000313" key="7">
    <source>
        <dbReference type="EMBL" id="VEN47553.1"/>
    </source>
</evidence>
<evidence type="ECO:0000256" key="3">
    <source>
        <dbReference type="ARBA" id="ARBA00023015"/>
    </source>
</evidence>
<name>A0A653CIG5_CALMS</name>
<feature type="domain" description="Myb/SANT-like DNA-binding" evidence="6">
    <location>
        <begin position="18"/>
        <end position="94"/>
    </location>
</feature>
<organism evidence="7 8">
    <name type="scientific">Callosobruchus maculatus</name>
    <name type="common">Southern cowpea weevil</name>
    <name type="synonym">Pulse bruchid</name>
    <dbReference type="NCBI Taxonomy" id="64391"/>
    <lineage>
        <taxon>Eukaryota</taxon>
        <taxon>Metazoa</taxon>
        <taxon>Ecdysozoa</taxon>
        <taxon>Arthropoda</taxon>
        <taxon>Hexapoda</taxon>
        <taxon>Insecta</taxon>
        <taxon>Pterygota</taxon>
        <taxon>Neoptera</taxon>
        <taxon>Endopterygota</taxon>
        <taxon>Coleoptera</taxon>
        <taxon>Polyphaga</taxon>
        <taxon>Cucujiformia</taxon>
        <taxon>Chrysomeloidea</taxon>
        <taxon>Chrysomelidae</taxon>
        <taxon>Bruchinae</taxon>
        <taxon>Bruchini</taxon>
        <taxon>Callosobruchus</taxon>
    </lineage>
</organism>
<accession>A0A653CIG5</accession>
<protein>
    <recommendedName>
        <fullName evidence="2">Regulatory protein zeste</fullName>
    </recommendedName>
</protein>
<keyword evidence="8" id="KW-1185">Reference proteome</keyword>
<evidence type="ECO:0000256" key="4">
    <source>
        <dbReference type="ARBA" id="ARBA00023163"/>
    </source>
</evidence>
<dbReference type="Pfam" id="PF13873">
    <property type="entry name" value="Myb_DNA-bind_5"/>
    <property type="match status" value="1"/>
</dbReference>
<dbReference type="AlphaFoldDB" id="A0A653CIG5"/>